<proteinExistence type="predicted"/>
<sequence>MQQHRVYRCISSVLKGNQYGRP</sequence>
<dbReference type="AlphaFoldDB" id="A0A9X9MIX0"/>
<evidence type="ECO:0000313" key="1">
    <source>
        <dbReference type="EMBL" id="VDB89548.1"/>
    </source>
</evidence>
<reference evidence="1 2" key="1">
    <citation type="submission" date="2018-08" db="EMBL/GenBank/DDBJ databases">
        <authorList>
            <person name="Muller C M."/>
        </authorList>
    </citation>
    <scope>NUCLEOTIDE SEQUENCE [LARGE SCALE GENOMIC DNA]</scope>
</reference>
<organism evidence="1 2">
    <name type="scientific">Blumeria graminis f. sp. tritici</name>
    <dbReference type="NCBI Taxonomy" id="62690"/>
    <lineage>
        <taxon>Eukaryota</taxon>
        <taxon>Fungi</taxon>
        <taxon>Dikarya</taxon>
        <taxon>Ascomycota</taxon>
        <taxon>Pezizomycotina</taxon>
        <taxon>Leotiomycetes</taxon>
        <taxon>Erysiphales</taxon>
        <taxon>Erysiphaceae</taxon>
        <taxon>Blumeria</taxon>
    </lineage>
</organism>
<name>A0A9X9MIX0_BLUGR</name>
<evidence type="ECO:0000313" key="2">
    <source>
        <dbReference type="Proteomes" id="UP000324639"/>
    </source>
</evidence>
<gene>
    <name evidence="1" type="ORF">BGT96224V316_LOCUS5175</name>
</gene>
<keyword evidence="2" id="KW-1185">Reference proteome</keyword>
<dbReference type="Proteomes" id="UP000324639">
    <property type="component" value="Chromosome Bgt_-07"/>
</dbReference>
<dbReference type="EMBL" id="LR026990">
    <property type="protein sequence ID" value="VDB89548.1"/>
    <property type="molecule type" value="Genomic_DNA"/>
</dbReference>
<accession>A0A9X9MIX0</accession>
<protein>
    <submittedName>
        <fullName evidence="1">Bgt-50285</fullName>
    </submittedName>
</protein>